<dbReference type="SUPFAM" id="SSF47699">
    <property type="entry name" value="Bifunctional inhibitor/lipid-transfer protein/seed storage 2S albumin"/>
    <property type="match status" value="1"/>
</dbReference>
<reference evidence="2 3" key="1">
    <citation type="submission" date="2013-09" db="EMBL/GenBank/DDBJ databases">
        <title>Corchorus capsularis genome sequencing.</title>
        <authorList>
            <person name="Alam M."/>
            <person name="Haque M.S."/>
            <person name="Islam M.S."/>
            <person name="Emdad E.M."/>
            <person name="Islam M.M."/>
            <person name="Ahmed B."/>
            <person name="Halim A."/>
            <person name="Hossen Q.M.M."/>
            <person name="Hossain M.Z."/>
            <person name="Ahmed R."/>
            <person name="Khan M.M."/>
            <person name="Islam R."/>
            <person name="Rashid M.M."/>
            <person name="Khan S.A."/>
            <person name="Rahman M.S."/>
            <person name="Alam M."/>
        </authorList>
    </citation>
    <scope>NUCLEOTIDE SEQUENCE [LARGE SCALE GENOMIC DNA]</scope>
    <source>
        <strain evidence="3">cv. CVL-1</strain>
        <tissue evidence="2">Whole seedling</tissue>
    </source>
</reference>
<keyword evidence="3" id="KW-1185">Reference proteome</keyword>
<feature type="chain" id="PRO_5013159111" evidence="1">
    <location>
        <begin position="32"/>
        <end position="129"/>
    </location>
</feature>
<feature type="signal peptide" evidence="1">
    <location>
        <begin position="1"/>
        <end position="31"/>
    </location>
</feature>
<name>A0A1R3IKL2_COCAP</name>
<sequence length="129" mass="13251">MAYSNSKASAAIALLLALNLLFSTMASASLALPPPLPPPPSTCTSILSLNVCTALASVVSVNGTLALGSNPSNPCCRSILGLVGANANVCPCILLKFVRHLLPFLPLVDLKVAVSAFNNYCNTHITACI</sequence>
<evidence type="ECO:0000256" key="1">
    <source>
        <dbReference type="SAM" id="SignalP"/>
    </source>
</evidence>
<comment type="caution">
    <text evidence="2">The sequence shown here is derived from an EMBL/GenBank/DDBJ whole genome shotgun (WGS) entry which is preliminary data.</text>
</comment>
<dbReference type="InterPro" id="IPR036312">
    <property type="entry name" value="Bifun_inhib/LTP/seed_sf"/>
</dbReference>
<gene>
    <name evidence="2" type="ORF">CCACVL1_11559</name>
</gene>
<protein>
    <submittedName>
        <fullName evidence="2">14 kDa proline-rich protein DC2.15-like protein</fullName>
    </submittedName>
</protein>
<dbReference type="Gramene" id="OMO83105">
    <property type="protein sequence ID" value="OMO83105"/>
    <property type="gene ID" value="CCACVL1_11559"/>
</dbReference>
<dbReference type="AlphaFoldDB" id="A0A1R3IKL2"/>
<dbReference type="EMBL" id="AWWV01009920">
    <property type="protein sequence ID" value="OMO83105.1"/>
    <property type="molecule type" value="Genomic_DNA"/>
</dbReference>
<evidence type="ECO:0000313" key="2">
    <source>
        <dbReference type="EMBL" id="OMO83105.1"/>
    </source>
</evidence>
<keyword evidence="1" id="KW-0732">Signal</keyword>
<organism evidence="2 3">
    <name type="scientific">Corchorus capsularis</name>
    <name type="common">Jute</name>
    <dbReference type="NCBI Taxonomy" id="210143"/>
    <lineage>
        <taxon>Eukaryota</taxon>
        <taxon>Viridiplantae</taxon>
        <taxon>Streptophyta</taxon>
        <taxon>Embryophyta</taxon>
        <taxon>Tracheophyta</taxon>
        <taxon>Spermatophyta</taxon>
        <taxon>Magnoliopsida</taxon>
        <taxon>eudicotyledons</taxon>
        <taxon>Gunneridae</taxon>
        <taxon>Pentapetalae</taxon>
        <taxon>rosids</taxon>
        <taxon>malvids</taxon>
        <taxon>Malvales</taxon>
        <taxon>Malvaceae</taxon>
        <taxon>Grewioideae</taxon>
        <taxon>Apeibeae</taxon>
        <taxon>Corchorus</taxon>
    </lineage>
</organism>
<dbReference type="Proteomes" id="UP000188268">
    <property type="component" value="Unassembled WGS sequence"/>
</dbReference>
<proteinExistence type="predicted"/>
<dbReference type="Gene3D" id="1.10.110.10">
    <property type="entry name" value="Plant lipid-transfer and hydrophobic proteins"/>
    <property type="match status" value="1"/>
</dbReference>
<accession>A0A1R3IKL2</accession>
<evidence type="ECO:0000313" key="3">
    <source>
        <dbReference type="Proteomes" id="UP000188268"/>
    </source>
</evidence>